<evidence type="ECO:0000313" key="2">
    <source>
        <dbReference type="EMBL" id="BAE50509.1"/>
    </source>
</evidence>
<organism evidence="2 3">
    <name type="scientific">Paramagnetospirillum magneticum (strain ATCC 700264 / AMB-1)</name>
    <name type="common">Magnetospirillum magneticum</name>
    <dbReference type="NCBI Taxonomy" id="342108"/>
    <lineage>
        <taxon>Bacteria</taxon>
        <taxon>Pseudomonadati</taxon>
        <taxon>Pseudomonadota</taxon>
        <taxon>Alphaproteobacteria</taxon>
        <taxon>Rhodospirillales</taxon>
        <taxon>Magnetospirillaceae</taxon>
        <taxon>Paramagnetospirillum</taxon>
    </lineage>
</organism>
<reference evidence="2 3" key="1">
    <citation type="journal article" date="2005" name="DNA Res.">
        <title>Complete genome sequence of the facultative anaerobic magnetotactic bacterium Magnetospirillum sp. strain AMB-1.</title>
        <authorList>
            <person name="Matsunaga T."/>
            <person name="Okamura Y."/>
            <person name="Fukuda Y."/>
            <person name="Wahyudi A.T."/>
            <person name="Murase Y."/>
            <person name="Takeyama H."/>
        </authorList>
    </citation>
    <scope>NUCLEOTIDE SEQUENCE [LARGE SCALE GENOMIC DNA]</scope>
    <source>
        <strain evidence="3">ATCC 700264 / AMB-1</strain>
    </source>
</reference>
<gene>
    <name evidence="2" type="ordered locus">amb1705</name>
</gene>
<dbReference type="HOGENOM" id="CLU_506980_0_0_5"/>
<dbReference type="STRING" id="342108.amb1705"/>
<dbReference type="Proteomes" id="UP000007058">
    <property type="component" value="Chromosome"/>
</dbReference>
<sequence>MGSPNLNDSGSAVSRAPAPGGGASECLVRGGGRMFALLRGVAAVLIVGLFGWQAFAAGGGERIAASEKLGVAVFAPADGSDWCKSSLVLKVVAKEIGFFQGTGMESLMPILRTSVLPGARCLAVSSMSFEGVVGDEEFAIPVYRAQASQEQNWTLVVTKSAPVPKATEEEIAVASPPKVETVPPPAPKPSAINVDSLPASVSAASTSSTEAGPGGSSHGGLMGMFVAIGGLVLAGGAFVMLRPRLPQRYLLMVVAAIVIGGTGAGAALWRSTPPTSQPPPVQEQPAAVATAAKTETLPLVAAPAVVTPEVSPQVVIAAPTPVNLVALEKVVVPDVVPEGMRELQTKEGCRVAEYPAYYSPQEAKDIREITWNGPCSGPRRMVSGTGILHYRTENGQMSYDGDMVDGMRDGIGTFTLTGQFSAMARWAKGRVSSKVALDAGGTKLTCVADGQTQNLVDCYGAGERFGTGGGKALAEKMDRYVKNVVDQTKKNWQDYVETERNAPAACKERRSQCESQCGSIDGCTTKCYEAFLYCAKQ</sequence>
<feature type="region of interest" description="Disordered" evidence="1">
    <location>
        <begin position="1"/>
        <end position="21"/>
    </location>
</feature>
<evidence type="ECO:0000256" key="1">
    <source>
        <dbReference type="SAM" id="MobiDB-lite"/>
    </source>
</evidence>
<dbReference type="KEGG" id="mag:amb1705"/>
<protein>
    <submittedName>
        <fullName evidence="2">Uncharacterized protein</fullName>
    </submittedName>
</protein>
<accession>Q2W6L6</accession>
<name>Q2W6L6_PARM1</name>
<feature type="compositionally biased region" description="Polar residues" evidence="1">
    <location>
        <begin position="1"/>
        <end position="12"/>
    </location>
</feature>
<keyword evidence="3" id="KW-1185">Reference proteome</keyword>
<proteinExistence type="predicted"/>
<evidence type="ECO:0000313" key="3">
    <source>
        <dbReference type="Proteomes" id="UP000007058"/>
    </source>
</evidence>
<dbReference type="AlphaFoldDB" id="Q2W6L6"/>
<feature type="region of interest" description="Disordered" evidence="1">
    <location>
        <begin position="169"/>
        <end position="194"/>
    </location>
</feature>
<dbReference type="EMBL" id="AP007255">
    <property type="protein sequence ID" value="BAE50509.1"/>
    <property type="molecule type" value="Genomic_DNA"/>
</dbReference>